<dbReference type="Pfam" id="PF13458">
    <property type="entry name" value="Peripla_BP_6"/>
    <property type="match status" value="1"/>
</dbReference>
<evidence type="ECO:0000313" key="3">
    <source>
        <dbReference type="EMBL" id="RKS75178.1"/>
    </source>
</evidence>
<dbReference type="InterPro" id="IPR006311">
    <property type="entry name" value="TAT_signal"/>
</dbReference>
<accession>A0A495QQF0</accession>
<sequence>MVDDTSKVNRRSVLKTVGATGVVGLAGCISTDGNGTATDPDGTVTGSSGPDTITFGQPAALTGQWDFLQPGVSQAADAAVQHINDAGGPLGAELSISRRDTAVNPQEARTVVTQLLENDNAAAILGLFSSEINPLWNFLQEQQAPILTPWPGSTFLDTRGGDKMTPSDTSDDEWVWRPIVGDTVHTSGNATYTLDQGYNNIGVLTGNTEGERSYVNGFLNTFEANGGTVANRVEVSLGQSNYQSALNRLFQADFDAFLVSFPQESAITALSDWADGGYGGQPILSDTLAQQAVIDQVGSGLNGAWAATPGQSGPSYDTFEEIYQQAGDAEINGWTPPSWDAAQVAALAIERAGEASHEAIQKNIGKVTRSGGTTVSTFAEGKEALANGDEISYQGAATPTNFTAHGNVFGSVTIRTAQDGEFVVTDEVAADAIRDSVPEGEY</sequence>
<dbReference type="RefSeq" id="WP_121304857.1">
    <property type="nucleotide sequence ID" value="NZ_RBWW01000004.1"/>
</dbReference>
<dbReference type="InterPro" id="IPR028081">
    <property type="entry name" value="Leu-bd"/>
</dbReference>
<evidence type="ECO:0000259" key="2">
    <source>
        <dbReference type="Pfam" id="PF13458"/>
    </source>
</evidence>
<dbReference type="PROSITE" id="PS51318">
    <property type="entry name" value="TAT"/>
    <property type="match status" value="1"/>
</dbReference>
<protein>
    <submittedName>
        <fullName evidence="3">Amino acid/amide ABC transporter substrate-binding protein (HAAT family)</fullName>
    </submittedName>
</protein>
<dbReference type="Proteomes" id="UP000268233">
    <property type="component" value="Unassembled WGS sequence"/>
</dbReference>
<organism evidence="3 4">
    <name type="scientific">Haloarcula quadrata</name>
    <dbReference type="NCBI Taxonomy" id="182779"/>
    <lineage>
        <taxon>Archaea</taxon>
        <taxon>Methanobacteriati</taxon>
        <taxon>Methanobacteriota</taxon>
        <taxon>Stenosarchaea group</taxon>
        <taxon>Halobacteria</taxon>
        <taxon>Halobacteriales</taxon>
        <taxon>Haloarculaceae</taxon>
        <taxon>Haloarcula</taxon>
    </lineage>
</organism>
<name>A0A495QQF0_9EURY</name>
<dbReference type="EMBL" id="RBWW01000004">
    <property type="protein sequence ID" value="RKS75178.1"/>
    <property type="molecule type" value="Genomic_DNA"/>
</dbReference>
<keyword evidence="4" id="KW-1185">Reference proteome</keyword>
<proteinExistence type="predicted"/>
<reference evidence="3 4" key="1">
    <citation type="submission" date="2018-10" db="EMBL/GenBank/DDBJ databases">
        <title>Genomic Encyclopedia of Archaeal and Bacterial Type Strains, Phase II (KMG-II): from individual species to whole genera.</title>
        <authorList>
            <person name="Goeker M."/>
        </authorList>
    </citation>
    <scope>NUCLEOTIDE SEQUENCE [LARGE SCALE GENOMIC DNA]</scope>
    <source>
        <strain evidence="3 4">DSM 11927</strain>
    </source>
</reference>
<dbReference type="Gene3D" id="3.40.50.2300">
    <property type="match status" value="2"/>
</dbReference>
<dbReference type="PROSITE" id="PS51257">
    <property type="entry name" value="PROKAR_LIPOPROTEIN"/>
    <property type="match status" value="1"/>
</dbReference>
<evidence type="ECO:0000256" key="1">
    <source>
        <dbReference type="ARBA" id="ARBA00022729"/>
    </source>
</evidence>
<keyword evidence="1" id="KW-0732">Signal</keyword>
<dbReference type="InterPro" id="IPR028082">
    <property type="entry name" value="Peripla_BP_I"/>
</dbReference>
<evidence type="ECO:0000313" key="4">
    <source>
        <dbReference type="Proteomes" id="UP000268233"/>
    </source>
</evidence>
<dbReference type="SUPFAM" id="SSF53822">
    <property type="entry name" value="Periplasmic binding protein-like I"/>
    <property type="match status" value="1"/>
</dbReference>
<dbReference type="InterPro" id="IPR051010">
    <property type="entry name" value="BCAA_transport"/>
</dbReference>
<gene>
    <name evidence="3" type="ORF">BDK61_4722</name>
</gene>
<dbReference type="AlphaFoldDB" id="A0A495QQF0"/>
<dbReference type="PANTHER" id="PTHR30483:SF6">
    <property type="entry name" value="PERIPLASMIC BINDING PROTEIN OF ABC TRANSPORTER FOR NATURAL AMINO ACIDS"/>
    <property type="match status" value="1"/>
</dbReference>
<comment type="caution">
    <text evidence="3">The sequence shown here is derived from an EMBL/GenBank/DDBJ whole genome shotgun (WGS) entry which is preliminary data.</text>
</comment>
<feature type="domain" description="Leucine-binding protein" evidence="2">
    <location>
        <begin position="52"/>
        <end position="366"/>
    </location>
</feature>
<dbReference type="PANTHER" id="PTHR30483">
    <property type="entry name" value="LEUCINE-SPECIFIC-BINDING PROTEIN"/>
    <property type="match status" value="1"/>
</dbReference>